<name>A0A834JZE0_VESGE</name>
<evidence type="ECO:0000313" key="3">
    <source>
        <dbReference type="Proteomes" id="UP000617340"/>
    </source>
</evidence>
<protein>
    <submittedName>
        <fullName evidence="2">Uncharacterized protein</fullName>
    </submittedName>
</protein>
<dbReference type="EMBL" id="JACSDZ010000009">
    <property type="protein sequence ID" value="KAF7395804.1"/>
    <property type="molecule type" value="Genomic_DNA"/>
</dbReference>
<accession>A0A834JZE0</accession>
<feature type="region of interest" description="Disordered" evidence="1">
    <location>
        <begin position="49"/>
        <end position="73"/>
    </location>
</feature>
<evidence type="ECO:0000256" key="1">
    <source>
        <dbReference type="SAM" id="MobiDB-lite"/>
    </source>
</evidence>
<dbReference type="Proteomes" id="UP000617340">
    <property type="component" value="Unassembled WGS sequence"/>
</dbReference>
<gene>
    <name evidence="2" type="ORF">HZH68_009854</name>
</gene>
<dbReference type="AlphaFoldDB" id="A0A834JZE0"/>
<comment type="caution">
    <text evidence="2">The sequence shown here is derived from an EMBL/GenBank/DDBJ whole genome shotgun (WGS) entry which is preliminary data.</text>
</comment>
<feature type="compositionally biased region" description="Gly residues" evidence="1">
    <location>
        <begin position="56"/>
        <end position="69"/>
    </location>
</feature>
<evidence type="ECO:0000313" key="2">
    <source>
        <dbReference type="EMBL" id="KAF7395804.1"/>
    </source>
</evidence>
<organism evidence="2 3">
    <name type="scientific">Vespula germanica</name>
    <name type="common">German yellow jacket</name>
    <name type="synonym">Paravespula germanica</name>
    <dbReference type="NCBI Taxonomy" id="30212"/>
    <lineage>
        <taxon>Eukaryota</taxon>
        <taxon>Metazoa</taxon>
        <taxon>Ecdysozoa</taxon>
        <taxon>Arthropoda</taxon>
        <taxon>Hexapoda</taxon>
        <taxon>Insecta</taxon>
        <taxon>Pterygota</taxon>
        <taxon>Neoptera</taxon>
        <taxon>Endopterygota</taxon>
        <taxon>Hymenoptera</taxon>
        <taxon>Apocrita</taxon>
        <taxon>Aculeata</taxon>
        <taxon>Vespoidea</taxon>
        <taxon>Vespidae</taxon>
        <taxon>Vespinae</taxon>
        <taxon>Vespula</taxon>
    </lineage>
</organism>
<keyword evidence="3" id="KW-1185">Reference proteome</keyword>
<proteinExistence type="predicted"/>
<sequence>MVLVEPLLIPIFADRQSPVFVEIPTIIRIVRREIERLLKEAMDERMVEKERRTVGGRDGGGEETGGEVGGIPKNCPRHRCISSKIAHSNKGEAGELVELVTSSDATSF</sequence>
<reference evidence="2" key="1">
    <citation type="journal article" date="2020" name="G3 (Bethesda)">
        <title>High-Quality Assemblies for Three Invasive Social Wasps from the &lt;i&gt;Vespula&lt;/i&gt; Genus.</title>
        <authorList>
            <person name="Harrop T.W.R."/>
            <person name="Guhlin J."/>
            <person name="McLaughlin G.M."/>
            <person name="Permina E."/>
            <person name="Stockwell P."/>
            <person name="Gilligan J."/>
            <person name="Le Lec M.F."/>
            <person name="Gruber M.A.M."/>
            <person name="Quinn O."/>
            <person name="Lovegrove M."/>
            <person name="Duncan E.J."/>
            <person name="Remnant E.J."/>
            <person name="Van Eeckhoven J."/>
            <person name="Graham B."/>
            <person name="Knapp R.A."/>
            <person name="Langford K.W."/>
            <person name="Kronenberg Z."/>
            <person name="Press M.O."/>
            <person name="Eacker S.M."/>
            <person name="Wilson-Rankin E.E."/>
            <person name="Purcell J."/>
            <person name="Lester P.J."/>
            <person name="Dearden P.K."/>
        </authorList>
    </citation>
    <scope>NUCLEOTIDE SEQUENCE</scope>
    <source>
        <strain evidence="2">Linc-1</strain>
    </source>
</reference>